<evidence type="ECO:0000313" key="2">
    <source>
        <dbReference type="Proteomes" id="UP001177260"/>
    </source>
</evidence>
<dbReference type="EMBL" id="JAOPJF010000092">
    <property type="protein sequence ID" value="KAK1140030.1"/>
    <property type="molecule type" value="Genomic_DNA"/>
</dbReference>
<gene>
    <name evidence="1" type="ORF">N8T08_010939</name>
</gene>
<evidence type="ECO:0000313" key="1">
    <source>
        <dbReference type="EMBL" id="KAK1140030.1"/>
    </source>
</evidence>
<name>A0ACC3AS05_9EURO</name>
<accession>A0ACC3AS05</accession>
<dbReference type="Proteomes" id="UP001177260">
    <property type="component" value="Unassembled WGS sequence"/>
</dbReference>
<keyword evidence="2" id="KW-1185">Reference proteome</keyword>
<protein>
    <submittedName>
        <fullName evidence="1">Uncharacterized protein</fullName>
    </submittedName>
</protein>
<comment type="caution">
    <text evidence="1">The sequence shown here is derived from an EMBL/GenBank/DDBJ whole genome shotgun (WGS) entry which is preliminary data.</text>
</comment>
<sequence>MSAGSHPSAELTHSEAASDASSRLSGQGSPDEAHQSPVKIKRRKYPSSSENNSAKNQLFYFVDSNSSSREKRAHVMRHHVQEKRKQRKHSHPRRDLRGRSLHYFPWQQKTLDLEDEDFDFNEPVGPRESPDRIESVADDKDLVPAGFPMLKSASYPTDDPRPVSPVSLLDASRKDPFDSYPDFCSKADLELADYWTNRLTYWSGQNKYVKNQIFRTAMSHSLAFQSVILSYCARWKLQLYNLPSSNEADNHVKQVTSDIDKALTGSLPINADSLAMAMTGMALQEERFGTKEKARGYADQAVQILRSRAGASNAVEVFLHFVRYLMIPSPNPSGGDENQQWLTTFLRGAEELMLEHNTRAYLSSVPQRHSAFQMDSPLFPLLSSGPRPSQIPEDSRMYVVRNAPTQELTRTAALIYITATLWDFQDSPSKTGRFLNHLCTIAKDHELDRHPACETFIWLLLEESYDVDLKDPERGWSTGELLKMHKQLRPDLQFQFNEILFSLLMLLPPIRGIDTFEEEICSASDTSDL</sequence>
<proteinExistence type="predicted"/>
<organism evidence="1 2">
    <name type="scientific">Aspergillus melleus</name>
    <dbReference type="NCBI Taxonomy" id="138277"/>
    <lineage>
        <taxon>Eukaryota</taxon>
        <taxon>Fungi</taxon>
        <taxon>Dikarya</taxon>
        <taxon>Ascomycota</taxon>
        <taxon>Pezizomycotina</taxon>
        <taxon>Eurotiomycetes</taxon>
        <taxon>Eurotiomycetidae</taxon>
        <taxon>Eurotiales</taxon>
        <taxon>Aspergillaceae</taxon>
        <taxon>Aspergillus</taxon>
        <taxon>Aspergillus subgen. Circumdati</taxon>
    </lineage>
</organism>
<reference evidence="1 2" key="1">
    <citation type="journal article" date="2023" name="ACS Omega">
        <title>Identification of the Neoaspergillic Acid Biosynthesis Gene Cluster by Establishing an In Vitro CRISPR-Ribonucleoprotein Genetic System in Aspergillus melleus.</title>
        <authorList>
            <person name="Yuan B."/>
            <person name="Grau M.F."/>
            <person name="Murata R.M."/>
            <person name="Torok T."/>
            <person name="Venkateswaran K."/>
            <person name="Stajich J.E."/>
            <person name="Wang C.C.C."/>
        </authorList>
    </citation>
    <scope>NUCLEOTIDE SEQUENCE [LARGE SCALE GENOMIC DNA]</scope>
    <source>
        <strain evidence="1 2">IMV 1140</strain>
    </source>
</reference>